<dbReference type="Gene3D" id="1.20.58.220">
    <property type="entry name" value="Phosphate transport system protein phou homolog 2, domain 2"/>
    <property type="match status" value="1"/>
</dbReference>
<evidence type="ECO:0000256" key="3">
    <source>
        <dbReference type="ARBA" id="ARBA00011738"/>
    </source>
</evidence>
<dbReference type="KEGG" id="cfc:CFLV_10640"/>
<keyword evidence="11" id="KW-1185">Reference proteome</keyword>
<feature type="domain" description="PhoU" evidence="8">
    <location>
        <begin position="18"/>
        <end position="103"/>
    </location>
</feature>
<dbReference type="AlphaFoldDB" id="A0A1L7CNY3"/>
<dbReference type="GO" id="GO:0005737">
    <property type="term" value="C:cytoplasm"/>
    <property type="evidence" value="ECO:0007669"/>
    <property type="project" value="UniProtKB-SubCell"/>
</dbReference>
<dbReference type="SUPFAM" id="SSF109755">
    <property type="entry name" value="PhoU-like"/>
    <property type="match status" value="1"/>
</dbReference>
<keyword evidence="6 7" id="KW-0592">Phosphate transport</keyword>
<proteinExistence type="inferred from homology"/>
<dbReference type="GO" id="GO:0030643">
    <property type="term" value="P:intracellular phosphate ion homeostasis"/>
    <property type="evidence" value="ECO:0007669"/>
    <property type="project" value="InterPro"/>
</dbReference>
<dbReference type="Pfam" id="PF01895">
    <property type="entry name" value="PhoU"/>
    <property type="match status" value="2"/>
</dbReference>
<dbReference type="GO" id="GO:0006817">
    <property type="term" value="P:phosphate ion transport"/>
    <property type="evidence" value="ECO:0007669"/>
    <property type="project" value="UniProtKB-KW"/>
</dbReference>
<evidence type="ECO:0000313" key="12">
    <source>
        <dbReference type="Proteomes" id="UP000315353"/>
    </source>
</evidence>
<name>A0A1L7CNY3_CORFL</name>
<organism evidence="9 11">
    <name type="scientific">Corynebacterium flavescens</name>
    <dbReference type="NCBI Taxonomy" id="28028"/>
    <lineage>
        <taxon>Bacteria</taxon>
        <taxon>Bacillati</taxon>
        <taxon>Actinomycetota</taxon>
        <taxon>Actinomycetes</taxon>
        <taxon>Mycobacteriales</taxon>
        <taxon>Corynebacteriaceae</taxon>
        <taxon>Corynebacterium</taxon>
    </lineage>
</organism>
<evidence type="ECO:0000256" key="4">
    <source>
        <dbReference type="ARBA" id="ARBA00022448"/>
    </source>
</evidence>
<dbReference type="InterPro" id="IPR026022">
    <property type="entry name" value="PhoU_dom"/>
</dbReference>
<dbReference type="EMBL" id="CP009246">
    <property type="protein sequence ID" value="APT87562.1"/>
    <property type="molecule type" value="Genomic_DNA"/>
</dbReference>
<evidence type="ECO:0000256" key="2">
    <source>
        <dbReference type="ARBA" id="ARBA00008107"/>
    </source>
</evidence>
<keyword evidence="5 7" id="KW-0963">Cytoplasm</keyword>
<sequence>MRTAYREHLDNFSHDLIIMGETVKKIMSNASDALINRSLDPAEEAISLNEELDEVRSRCEERAVLLLALENPMAKDLRQVVSSIYIVEDFYRMGQLSRHIAKAARRRHPDPVIPKEYTGIFEEMVRLVLEMSDTIQEILINPDPDLALALSTDDDAVDDLNAHVLNTLTQREWKGTVREAVETAQITRYYERYADHCVQVAGRMIYLVTGLVPDKYQEKLKQEARDAEFDQRMADLEKQFRA</sequence>
<evidence type="ECO:0000259" key="8">
    <source>
        <dbReference type="Pfam" id="PF01895"/>
    </source>
</evidence>
<protein>
    <recommendedName>
        <fullName evidence="7">Phosphate-specific transport system accessory protein PhoU</fullName>
    </recommendedName>
</protein>
<evidence type="ECO:0000256" key="5">
    <source>
        <dbReference type="ARBA" id="ARBA00022490"/>
    </source>
</evidence>
<accession>A0A1L7CNY3</accession>
<dbReference type="Proteomes" id="UP000315353">
    <property type="component" value="Unassembled WGS sequence"/>
</dbReference>
<comment type="function">
    <text evidence="7">Plays a role in the regulation of phosphate uptake.</text>
</comment>
<gene>
    <name evidence="10" type="ORF">CFL01nite_18990</name>
    <name evidence="9" type="ORF">CFLV_10640</name>
</gene>
<reference evidence="10 12" key="2">
    <citation type="submission" date="2019-06" db="EMBL/GenBank/DDBJ databases">
        <title>Whole genome shotgun sequence of Corynebacterium flavescens NBRC 14136.</title>
        <authorList>
            <person name="Hosoyama A."/>
            <person name="Uohara A."/>
            <person name="Ohji S."/>
            <person name="Ichikawa N."/>
        </authorList>
    </citation>
    <scope>NUCLEOTIDE SEQUENCE [LARGE SCALE GENOMIC DNA]</scope>
    <source>
        <strain evidence="10 12">NBRC 14136</strain>
    </source>
</reference>
<dbReference type="EMBL" id="BJNB01000033">
    <property type="protein sequence ID" value="GEB98404.1"/>
    <property type="molecule type" value="Genomic_DNA"/>
</dbReference>
<dbReference type="GO" id="GO:0045936">
    <property type="term" value="P:negative regulation of phosphate metabolic process"/>
    <property type="evidence" value="ECO:0007669"/>
    <property type="project" value="InterPro"/>
</dbReference>
<evidence type="ECO:0000313" key="9">
    <source>
        <dbReference type="EMBL" id="APT87562.1"/>
    </source>
</evidence>
<evidence type="ECO:0000313" key="11">
    <source>
        <dbReference type="Proteomes" id="UP000185479"/>
    </source>
</evidence>
<dbReference type="InterPro" id="IPR028366">
    <property type="entry name" value="PhoU"/>
</dbReference>
<dbReference type="InterPro" id="IPR038078">
    <property type="entry name" value="PhoU-like_sf"/>
</dbReference>
<dbReference type="PANTHER" id="PTHR42930">
    <property type="entry name" value="PHOSPHATE-SPECIFIC TRANSPORT SYSTEM ACCESSORY PROTEIN PHOU"/>
    <property type="match status" value="1"/>
</dbReference>
<dbReference type="GeneID" id="82881136"/>
<dbReference type="STRING" id="28028.CFLV_10640"/>
<dbReference type="PIRSF" id="PIRSF003107">
    <property type="entry name" value="PhoU"/>
    <property type="match status" value="1"/>
</dbReference>
<dbReference type="NCBIfam" id="TIGR02135">
    <property type="entry name" value="phoU_full"/>
    <property type="match status" value="1"/>
</dbReference>
<dbReference type="Proteomes" id="UP000185479">
    <property type="component" value="Chromosome"/>
</dbReference>
<reference evidence="9 11" key="1">
    <citation type="submission" date="2014-08" db="EMBL/GenBank/DDBJ databases">
        <title>Complete genome sequence of Corynebacterium flavescens OJ8(T)(=DSM 20296(T)), isolated from cheese.</title>
        <authorList>
            <person name="Ruckert C."/>
            <person name="Albersmeier A."/>
            <person name="Winkler A."/>
            <person name="Kalinowski J."/>
        </authorList>
    </citation>
    <scope>NUCLEOTIDE SEQUENCE [LARGE SCALE GENOMIC DNA]</scope>
    <source>
        <strain evidence="9 11">OJ8</strain>
    </source>
</reference>
<dbReference type="RefSeq" id="WP_075730495.1">
    <property type="nucleotide sequence ID" value="NZ_BJNB01000033.1"/>
</dbReference>
<comment type="subunit">
    <text evidence="3 7">Homodimer.</text>
</comment>
<keyword evidence="4 7" id="KW-0813">Transport</keyword>
<comment type="subcellular location">
    <subcellularLocation>
        <location evidence="1 7">Cytoplasm</location>
    </subcellularLocation>
</comment>
<evidence type="ECO:0000256" key="1">
    <source>
        <dbReference type="ARBA" id="ARBA00004496"/>
    </source>
</evidence>
<comment type="similarity">
    <text evidence="2 7">Belongs to the PhoU family.</text>
</comment>
<dbReference type="OrthoDB" id="9814256at2"/>
<evidence type="ECO:0000313" key="10">
    <source>
        <dbReference type="EMBL" id="GEB98404.1"/>
    </source>
</evidence>
<dbReference type="FunFam" id="1.20.58.220:FF:000004">
    <property type="entry name" value="Phosphate-specific transport system accessory protein PhoU"/>
    <property type="match status" value="1"/>
</dbReference>
<feature type="domain" description="PhoU" evidence="8">
    <location>
        <begin position="122"/>
        <end position="203"/>
    </location>
</feature>
<evidence type="ECO:0000256" key="6">
    <source>
        <dbReference type="ARBA" id="ARBA00022592"/>
    </source>
</evidence>
<evidence type="ECO:0000256" key="7">
    <source>
        <dbReference type="PIRNR" id="PIRNR003107"/>
    </source>
</evidence>
<dbReference type="PANTHER" id="PTHR42930:SF3">
    <property type="entry name" value="PHOSPHATE-SPECIFIC TRANSPORT SYSTEM ACCESSORY PROTEIN PHOU"/>
    <property type="match status" value="1"/>
</dbReference>